<organism evidence="1 2">
    <name type="scientific">Hyphomicrobium facile</name>
    <dbReference type="NCBI Taxonomy" id="51670"/>
    <lineage>
        <taxon>Bacteria</taxon>
        <taxon>Pseudomonadati</taxon>
        <taxon>Pseudomonadota</taxon>
        <taxon>Alphaproteobacteria</taxon>
        <taxon>Hyphomicrobiales</taxon>
        <taxon>Hyphomicrobiaceae</taxon>
        <taxon>Hyphomicrobium</taxon>
    </lineage>
</organism>
<dbReference type="Proteomes" id="UP000199423">
    <property type="component" value="Unassembled WGS sequence"/>
</dbReference>
<dbReference type="AlphaFoldDB" id="A0A1I7NPX7"/>
<protein>
    <submittedName>
        <fullName evidence="1">Chaperone modulatory protein CbpM</fullName>
    </submittedName>
</protein>
<keyword evidence="2" id="KW-1185">Reference proteome</keyword>
<dbReference type="STRING" id="51670.SAMN04488557_2716"/>
<evidence type="ECO:0000313" key="2">
    <source>
        <dbReference type="Proteomes" id="UP000199423"/>
    </source>
</evidence>
<reference evidence="2" key="1">
    <citation type="submission" date="2016-10" db="EMBL/GenBank/DDBJ databases">
        <authorList>
            <person name="Varghese N."/>
            <person name="Submissions S."/>
        </authorList>
    </citation>
    <scope>NUCLEOTIDE SEQUENCE [LARGE SCALE GENOMIC DNA]</scope>
    <source>
        <strain evidence="2">DSM 1565</strain>
    </source>
</reference>
<dbReference type="EMBL" id="FPCH01000003">
    <property type="protein sequence ID" value="SFV36734.1"/>
    <property type="molecule type" value="Genomic_DNA"/>
</dbReference>
<name>A0A1I7NPX7_9HYPH</name>
<gene>
    <name evidence="1" type="ORF">SAMN04488557_2716</name>
</gene>
<dbReference type="Gene3D" id="1.10.1660.10">
    <property type="match status" value="1"/>
</dbReference>
<accession>A0A1I7NPX7</accession>
<proteinExistence type="predicted"/>
<sequence length="120" mass="13225">MANGEREPMPAEMIGSASVYSLEELCQTCHVEVAWISELVEQGIIEPEGRSPSEWRFSSLSVVLAAKAKRFDRDLGLNPAGIALVFDLLNEIERLHARLNVLASARSSLAEQPDERPPLP</sequence>
<dbReference type="Pfam" id="PF13591">
    <property type="entry name" value="MerR_2"/>
    <property type="match status" value="1"/>
</dbReference>
<evidence type="ECO:0000313" key="1">
    <source>
        <dbReference type="EMBL" id="SFV36734.1"/>
    </source>
</evidence>